<evidence type="ECO:0000256" key="1">
    <source>
        <dbReference type="SAM" id="MobiDB-lite"/>
    </source>
</evidence>
<accession>A0AAE3G618</accession>
<evidence type="ECO:0000313" key="2">
    <source>
        <dbReference type="EMBL" id="MCP1674532.1"/>
    </source>
</evidence>
<name>A0AAE3G618_9GAMM</name>
<gene>
    <name evidence="2" type="ORF">J2T57_001634</name>
</gene>
<sequence>MDARRGVDGGAPAASDNDPVTPQANSPCVQVCALGGGICIACKRTTDEIMRWGRMSAQDRERVLDRIFDGPARFN</sequence>
<keyword evidence="3" id="KW-1185">Reference proteome</keyword>
<feature type="region of interest" description="Disordered" evidence="1">
    <location>
        <begin position="1"/>
        <end position="23"/>
    </location>
</feature>
<dbReference type="EMBL" id="JALJXV010000003">
    <property type="protein sequence ID" value="MCP1674532.1"/>
    <property type="molecule type" value="Genomic_DNA"/>
</dbReference>
<proteinExistence type="predicted"/>
<dbReference type="InterPro" id="IPR010710">
    <property type="entry name" value="DUF1289"/>
</dbReference>
<dbReference type="RefSeq" id="WP_253476595.1">
    <property type="nucleotide sequence ID" value="NZ_JALJXV010000003.1"/>
</dbReference>
<organism evidence="2 3">
    <name type="scientific">Natronocella acetinitrilica</name>
    <dbReference type="NCBI Taxonomy" id="414046"/>
    <lineage>
        <taxon>Bacteria</taxon>
        <taxon>Pseudomonadati</taxon>
        <taxon>Pseudomonadota</taxon>
        <taxon>Gammaproteobacteria</taxon>
        <taxon>Chromatiales</taxon>
        <taxon>Ectothiorhodospiraceae</taxon>
        <taxon>Natronocella</taxon>
    </lineage>
</organism>
<protein>
    <submittedName>
        <fullName evidence="2">Fe-S protein YdhL (DUF1289 family)</fullName>
    </submittedName>
</protein>
<evidence type="ECO:0000313" key="3">
    <source>
        <dbReference type="Proteomes" id="UP001205843"/>
    </source>
</evidence>
<comment type="caution">
    <text evidence="2">The sequence shown here is derived from an EMBL/GenBank/DDBJ whole genome shotgun (WGS) entry which is preliminary data.</text>
</comment>
<dbReference type="AlphaFoldDB" id="A0AAE3G618"/>
<reference evidence="2" key="1">
    <citation type="submission" date="2022-03" db="EMBL/GenBank/DDBJ databases">
        <title>Genomic Encyclopedia of Type Strains, Phase III (KMG-III): the genomes of soil and plant-associated and newly described type strains.</title>
        <authorList>
            <person name="Whitman W."/>
        </authorList>
    </citation>
    <scope>NUCLEOTIDE SEQUENCE</scope>
    <source>
        <strain evidence="2">ANL 6-2</strain>
    </source>
</reference>
<dbReference type="Proteomes" id="UP001205843">
    <property type="component" value="Unassembled WGS sequence"/>
</dbReference>
<dbReference type="Pfam" id="PF06945">
    <property type="entry name" value="DUF1289"/>
    <property type="match status" value="1"/>
</dbReference>